<comment type="caution">
    <text evidence="2">The sequence shown here is derived from an EMBL/GenBank/DDBJ whole genome shotgun (WGS) entry which is preliminary data.</text>
</comment>
<dbReference type="EMBL" id="JAZDWU010000052">
    <property type="protein sequence ID" value="KAK9982686.1"/>
    <property type="molecule type" value="Genomic_DNA"/>
</dbReference>
<proteinExistence type="predicted"/>
<dbReference type="EMBL" id="JAZDWU010000154">
    <property type="protein sequence ID" value="KAK9982100.1"/>
    <property type="molecule type" value="Genomic_DNA"/>
</dbReference>
<evidence type="ECO:0000313" key="1">
    <source>
        <dbReference type="EMBL" id="KAK9982100.1"/>
    </source>
</evidence>
<name>A0AAW2B9N2_9ROSI</name>
<accession>A0AAW2B9N2</accession>
<evidence type="ECO:0000313" key="3">
    <source>
        <dbReference type="Proteomes" id="UP001459277"/>
    </source>
</evidence>
<dbReference type="Proteomes" id="UP001459277">
    <property type="component" value="Unassembled WGS sequence"/>
</dbReference>
<keyword evidence="3" id="KW-1185">Reference proteome</keyword>
<reference evidence="2 3" key="1">
    <citation type="submission" date="2024-01" db="EMBL/GenBank/DDBJ databases">
        <title>A telomere-to-telomere, gap-free genome of sweet tea (Lithocarpus litseifolius).</title>
        <authorList>
            <person name="Zhou J."/>
        </authorList>
    </citation>
    <scope>NUCLEOTIDE SEQUENCE [LARGE SCALE GENOMIC DNA]</scope>
    <source>
        <strain evidence="2">Zhou-2022a</strain>
        <tissue evidence="2">Leaf</tissue>
    </source>
</reference>
<sequence>MEQLVHKHKYEKVLADCHSKEELILNSVLMKEEFARAGRDFPQTAPFLSKEEALKRVLDDLITNENARKGMNQGANLDEIRLYTLWLSKIWNRLYEEDLYYEHGSRQIKARRSDVLILGKIYETYKKWNDHFSN</sequence>
<protein>
    <submittedName>
        <fullName evidence="2">Uncharacterized protein</fullName>
    </submittedName>
</protein>
<evidence type="ECO:0000313" key="2">
    <source>
        <dbReference type="EMBL" id="KAK9982686.1"/>
    </source>
</evidence>
<organism evidence="2 3">
    <name type="scientific">Lithocarpus litseifolius</name>
    <dbReference type="NCBI Taxonomy" id="425828"/>
    <lineage>
        <taxon>Eukaryota</taxon>
        <taxon>Viridiplantae</taxon>
        <taxon>Streptophyta</taxon>
        <taxon>Embryophyta</taxon>
        <taxon>Tracheophyta</taxon>
        <taxon>Spermatophyta</taxon>
        <taxon>Magnoliopsida</taxon>
        <taxon>eudicotyledons</taxon>
        <taxon>Gunneridae</taxon>
        <taxon>Pentapetalae</taxon>
        <taxon>rosids</taxon>
        <taxon>fabids</taxon>
        <taxon>Fagales</taxon>
        <taxon>Fagaceae</taxon>
        <taxon>Lithocarpus</taxon>
    </lineage>
</organism>
<dbReference type="AlphaFoldDB" id="A0AAW2B9N2"/>
<gene>
    <name evidence="1" type="ORF">SO802_035029</name>
    <name evidence="2" type="ORF">SO802_035419</name>
</gene>